<sequence length="71" mass="7333">MFAGKIPSKSELDHYYLAQALLAVMASYVCQVGRKMTEGNYGQGGARSCAEGSCSGQAGEAAKAAISAWPS</sequence>
<accession>A0A914IA30</accession>
<keyword evidence="1" id="KW-0472">Membrane</keyword>
<dbReference type="Proteomes" id="UP000887572">
    <property type="component" value="Unplaced"/>
</dbReference>
<feature type="transmembrane region" description="Helical" evidence="1">
    <location>
        <begin position="15"/>
        <end position="33"/>
    </location>
</feature>
<reference evidence="3" key="1">
    <citation type="submission" date="2022-11" db="UniProtKB">
        <authorList>
            <consortium name="WormBaseParasite"/>
        </authorList>
    </citation>
    <scope>IDENTIFICATION</scope>
</reference>
<keyword evidence="1" id="KW-1133">Transmembrane helix</keyword>
<keyword evidence="2" id="KW-1185">Reference proteome</keyword>
<evidence type="ECO:0000256" key="1">
    <source>
        <dbReference type="SAM" id="Phobius"/>
    </source>
</evidence>
<name>A0A914IA30_GLORO</name>
<evidence type="ECO:0000313" key="3">
    <source>
        <dbReference type="WBParaSite" id="Gr19_v10_g8001.t1"/>
    </source>
</evidence>
<evidence type="ECO:0000313" key="2">
    <source>
        <dbReference type="Proteomes" id="UP000887572"/>
    </source>
</evidence>
<proteinExistence type="predicted"/>
<dbReference type="AlphaFoldDB" id="A0A914IA30"/>
<dbReference type="WBParaSite" id="Gr19_v10_g8001.t1">
    <property type="protein sequence ID" value="Gr19_v10_g8001.t1"/>
    <property type="gene ID" value="Gr19_v10_g8001"/>
</dbReference>
<protein>
    <submittedName>
        <fullName evidence="3">Uncharacterized protein</fullName>
    </submittedName>
</protein>
<keyword evidence="1" id="KW-0812">Transmembrane</keyword>
<organism evidence="2 3">
    <name type="scientific">Globodera rostochiensis</name>
    <name type="common">Golden nematode worm</name>
    <name type="synonym">Heterodera rostochiensis</name>
    <dbReference type="NCBI Taxonomy" id="31243"/>
    <lineage>
        <taxon>Eukaryota</taxon>
        <taxon>Metazoa</taxon>
        <taxon>Ecdysozoa</taxon>
        <taxon>Nematoda</taxon>
        <taxon>Chromadorea</taxon>
        <taxon>Rhabditida</taxon>
        <taxon>Tylenchina</taxon>
        <taxon>Tylenchomorpha</taxon>
        <taxon>Tylenchoidea</taxon>
        <taxon>Heteroderidae</taxon>
        <taxon>Heteroderinae</taxon>
        <taxon>Globodera</taxon>
    </lineage>
</organism>